<comment type="caution">
    <text evidence="2">The sequence shown here is derived from an EMBL/GenBank/DDBJ whole genome shotgun (WGS) entry which is preliminary data.</text>
</comment>
<protein>
    <submittedName>
        <fullName evidence="2">Glutaredoxin</fullName>
    </submittedName>
</protein>
<reference evidence="2" key="1">
    <citation type="journal article" date="2020" name="mSystems">
        <title>Genome- and Community-Level Interaction Insights into Carbon Utilization and Element Cycling Functions of Hydrothermarchaeota in Hydrothermal Sediment.</title>
        <authorList>
            <person name="Zhou Z."/>
            <person name="Liu Y."/>
            <person name="Xu W."/>
            <person name="Pan J."/>
            <person name="Luo Z.H."/>
            <person name="Li M."/>
        </authorList>
    </citation>
    <scope>NUCLEOTIDE SEQUENCE [LARGE SCALE GENOMIC DNA]</scope>
    <source>
        <strain evidence="2">SpSt-503</strain>
    </source>
</reference>
<gene>
    <name evidence="2" type="ORF">ENS59_02415</name>
</gene>
<evidence type="ECO:0000259" key="1">
    <source>
        <dbReference type="Pfam" id="PF00462"/>
    </source>
</evidence>
<dbReference type="PROSITE" id="PS51354">
    <property type="entry name" value="GLUTAREDOXIN_2"/>
    <property type="match status" value="1"/>
</dbReference>
<dbReference type="InterPro" id="IPR002109">
    <property type="entry name" value="Glutaredoxin"/>
</dbReference>
<evidence type="ECO:0000313" key="2">
    <source>
        <dbReference type="EMBL" id="HFH28353.1"/>
    </source>
</evidence>
<accession>A0A7C3E7J1</accession>
<dbReference type="EMBL" id="DSVL01000071">
    <property type="protein sequence ID" value="HFH28353.1"/>
    <property type="molecule type" value="Genomic_DNA"/>
</dbReference>
<dbReference type="SUPFAM" id="SSF52833">
    <property type="entry name" value="Thioredoxin-like"/>
    <property type="match status" value="1"/>
</dbReference>
<sequence>MIYEEDLMFDYVEYTTVDGPNKKHDVEVYALSTCGFCKRALAFLRDQGIAHRYIHVDLIPIDVKNKIKESLHEQFKEHVSFPFAVIDGKTTLIGFLEPDWRKTLLD</sequence>
<dbReference type="Gene3D" id="3.40.30.10">
    <property type="entry name" value="Glutaredoxin"/>
    <property type="match status" value="1"/>
</dbReference>
<dbReference type="Pfam" id="PF00462">
    <property type="entry name" value="Glutaredoxin"/>
    <property type="match status" value="1"/>
</dbReference>
<dbReference type="InterPro" id="IPR036249">
    <property type="entry name" value="Thioredoxin-like_sf"/>
</dbReference>
<dbReference type="AlphaFoldDB" id="A0A7C3E7J1"/>
<name>A0A7C3E7J1_9SPIR</name>
<feature type="domain" description="Glutaredoxin" evidence="1">
    <location>
        <begin position="26"/>
        <end position="89"/>
    </location>
</feature>
<organism evidence="2">
    <name type="scientific">Gracilinema caldarium</name>
    <dbReference type="NCBI Taxonomy" id="215591"/>
    <lineage>
        <taxon>Bacteria</taxon>
        <taxon>Pseudomonadati</taxon>
        <taxon>Spirochaetota</taxon>
        <taxon>Spirochaetia</taxon>
        <taxon>Spirochaetales</taxon>
        <taxon>Breznakiellaceae</taxon>
        <taxon>Gracilinema</taxon>
    </lineage>
</organism>
<proteinExistence type="predicted"/>